<evidence type="ECO:0000256" key="1">
    <source>
        <dbReference type="ARBA" id="ARBA00006484"/>
    </source>
</evidence>
<comment type="similarity">
    <text evidence="1">Belongs to the short-chain dehydrogenases/reductases (SDR) family.</text>
</comment>
<dbReference type="InterPro" id="IPR051737">
    <property type="entry name" value="L-xylulose/Carbonyl_redctase"/>
</dbReference>
<dbReference type="InterPro" id="IPR002347">
    <property type="entry name" value="SDR_fam"/>
</dbReference>
<comment type="caution">
    <text evidence="4">The sequence shown here is derived from an EMBL/GenBank/DDBJ whole genome shotgun (WGS) entry which is preliminary data.</text>
</comment>
<evidence type="ECO:0000256" key="2">
    <source>
        <dbReference type="ARBA" id="ARBA00022857"/>
    </source>
</evidence>
<dbReference type="EMBL" id="JAVFWL010000005">
    <property type="protein sequence ID" value="KAK6754152.1"/>
    <property type="molecule type" value="Genomic_DNA"/>
</dbReference>
<dbReference type="SUPFAM" id="SSF51735">
    <property type="entry name" value="NAD(P)-binding Rossmann-fold domains"/>
    <property type="match status" value="1"/>
</dbReference>
<keyword evidence="3" id="KW-0472">Membrane</keyword>
<dbReference type="Gene3D" id="3.40.50.720">
    <property type="entry name" value="NAD(P)-binding Rossmann-like Domain"/>
    <property type="match status" value="1"/>
</dbReference>
<dbReference type="Proteomes" id="UP001303046">
    <property type="component" value="Unassembled WGS sequence"/>
</dbReference>
<keyword evidence="3" id="KW-1133">Transmembrane helix</keyword>
<reference evidence="4 5" key="1">
    <citation type="submission" date="2023-08" db="EMBL/GenBank/DDBJ databases">
        <title>A Necator americanus chromosomal reference genome.</title>
        <authorList>
            <person name="Ilik V."/>
            <person name="Petrzelkova K.J."/>
            <person name="Pardy F."/>
            <person name="Fuh T."/>
            <person name="Niatou-Singa F.S."/>
            <person name="Gouil Q."/>
            <person name="Baker L."/>
            <person name="Ritchie M.E."/>
            <person name="Jex A.R."/>
            <person name="Gazzola D."/>
            <person name="Li H."/>
            <person name="Toshio Fujiwara R."/>
            <person name="Zhan B."/>
            <person name="Aroian R.V."/>
            <person name="Pafco B."/>
            <person name="Schwarz E.M."/>
        </authorList>
    </citation>
    <scope>NUCLEOTIDE SEQUENCE [LARGE SCALE GENOMIC DNA]</scope>
    <source>
        <strain evidence="4 5">Aroian</strain>
        <tissue evidence="4">Whole animal</tissue>
    </source>
</reference>
<evidence type="ECO:0008006" key="6">
    <source>
        <dbReference type="Google" id="ProtNLM"/>
    </source>
</evidence>
<keyword evidence="3" id="KW-0812">Transmembrane</keyword>
<accession>A0ABR1DUN7</accession>
<evidence type="ECO:0000313" key="4">
    <source>
        <dbReference type="EMBL" id="KAK6754152.1"/>
    </source>
</evidence>
<dbReference type="Pfam" id="PF00106">
    <property type="entry name" value="adh_short"/>
    <property type="match status" value="1"/>
</dbReference>
<keyword evidence="5" id="KW-1185">Reference proteome</keyword>
<name>A0ABR1DUN7_NECAM</name>
<evidence type="ECO:0000313" key="5">
    <source>
        <dbReference type="Proteomes" id="UP001303046"/>
    </source>
</evidence>
<dbReference type="PANTHER" id="PTHR44252:SF3">
    <property type="entry name" value="D-ERYTHRULOSE REDUCTASE-RELATED"/>
    <property type="match status" value="1"/>
</dbReference>
<keyword evidence="2" id="KW-0521">NADP</keyword>
<dbReference type="PRINTS" id="PR00081">
    <property type="entry name" value="GDHRDH"/>
</dbReference>
<protein>
    <recommendedName>
        <fullName evidence="6">Oxidoreductase, short chain dehydrogenase/reductase family protein</fullName>
    </recommendedName>
</protein>
<organism evidence="4 5">
    <name type="scientific">Necator americanus</name>
    <name type="common">Human hookworm</name>
    <dbReference type="NCBI Taxonomy" id="51031"/>
    <lineage>
        <taxon>Eukaryota</taxon>
        <taxon>Metazoa</taxon>
        <taxon>Ecdysozoa</taxon>
        <taxon>Nematoda</taxon>
        <taxon>Chromadorea</taxon>
        <taxon>Rhabditida</taxon>
        <taxon>Rhabditina</taxon>
        <taxon>Rhabditomorpha</taxon>
        <taxon>Strongyloidea</taxon>
        <taxon>Ancylostomatidae</taxon>
        <taxon>Bunostominae</taxon>
        <taxon>Necator</taxon>
    </lineage>
</organism>
<evidence type="ECO:0000256" key="3">
    <source>
        <dbReference type="SAM" id="Phobius"/>
    </source>
</evidence>
<feature type="transmembrane region" description="Helical" evidence="3">
    <location>
        <begin position="83"/>
        <end position="106"/>
    </location>
</feature>
<gene>
    <name evidence="4" type="primary">Necator_chrV.g18052</name>
    <name evidence="4" type="ORF">RB195_013262</name>
</gene>
<dbReference type="InterPro" id="IPR036291">
    <property type="entry name" value="NAD(P)-bd_dom_sf"/>
</dbReference>
<sequence length="306" mass="33392">MGSDPLLDLRRRGDRPTNAIEAAEDIIIEMSSWLGSLPSLLRVNPGFCWLPALRIVVAEPASYALTQLMWNAAYHRRMSVPQLFNSVLSVWYVLLSTGVLIMVTVVEESVVRQDVTKRSFGHSRSSMSASYDFKGKKALVTGASKGIGCAIAAALSQAGAKVVALARDKEKLEELRKNHSNISIVVGDVTSSESSLRALLAPYQPFDILINNAGTGFVEPCHSLTEDAITKQLDVNLKAPIILTKIVTSEMIRNSVRGAVVNISSQASMRPLEHHTVYSNKTDVSHSPEEWLAEVALKEQYSSSSI</sequence>
<proteinExistence type="inferred from homology"/>
<dbReference type="PANTHER" id="PTHR44252">
    <property type="entry name" value="D-ERYTHRULOSE REDUCTASE"/>
    <property type="match status" value="1"/>
</dbReference>